<feature type="transmembrane region" description="Helical" evidence="1">
    <location>
        <begin position="12"/>
        <end position="30"/>
    </location>
</feature>
<dbReference type="EMBL" id="LR797145">
    <property type="protein sequence ID" value="CAB4190431.1"/>
    <property type="molecule type" value="Genomic_DNA"/>
</dbReference>
<evidence type="ECO:0000313" key="11">
    <source>
        <dbReference type="EMBL" id="CAB5231486.1"/>
    </source>
</evidence>
<protein>
    <submittedName>
        <fullName evidence="10">Uncharacterized protein</fullName>
    </submittedName>
</protein>
<evidence type="ECO:0000313" key="7">
    <source>
        <dbReference type="EMBL" id="CAB4190431.1"/>
    </source>
</evidence>
<dbReference type="EMBL" id="LR796991">
    <property type="protein sequence ID" value="CAB4180695.1"/>
    <property type="molecule type" value="Genomic_DNA"/>
</dbReference>
<dbReference type="EMBL" id="LR796496">
    <property type="protein sequence ID" value="CAB4148289.1"/>
    <property type="molecule type" value="Genomic_DNA"/>
</dbReference>
<name>A0A6J5SXJ6_9CAUD</name>
<accession>A0A6J5SXJ6</accession>
<dbReference type="EMBL" id="LR796811">
    <property type="protein sequence ID" value="CAB4168022.1"/>
    <property type="molecule type" value="Genomic_DNA"/>
</dbReference>
<evidence type="ECO:0000313" key="4">
    <source>
        <dbReference type="EMBL" id="CAB4174941.1"/>
    </source>
</evidence>
<dbReference type="EMBL" id="LR796910">
    <property type="protein sequence ID" value="CAB4174941.1"/>
    <property type="molecule type" value="Genomic_DNA"/>
</dbReference>
<dbReference type="EMBL" id="LR797456">
    <property type="protein sequence ID" value="CAB4217261.1"/>
    <property type="molecule type" value="Genomic_DNA"/>
</dbReference>
<proteinExistence type="predicted"/>
<evidence type="ECO:0000313" key="9">
    <source>
        <dbReference type="EMBL" id="CAB4217261.1"/>
    </source>
</evidence>
<keyword evidence="1" id="KW-0472">Membrane</keyword>
<dbReference type="EMBL" id="LR797496">
    <property type="protein sequence ID" value="CAB4220105.1"/>
    <property type="molecule type" value="Genomic_DNA"/>
</dbReference>
<dbReference type="EMBL" id="LR797192">
    <property type="protein sequence ID" value="CAB4192702.1"/>
    <property type="molecule type" value="Genomic_DNA"/>
</dbReference>
<evidence type="ECO:0000313" key="6">
    <source>
        <dbReference type="EMBL" id="CAB4186324.1"/>
    </source>
</evidence>
<evidence type="ECO:0000313" key="2">
    <source>
        <dbReference type="EMBL" id="CAB4148289.1"/>
    </source>
</evidence>
<dbReference type="EMBL" id="LR798432">
    <property type="protein sequence ID" value="CAB5231486.1"/>
    <property type="molecule type" value="Genomic_DNA"/>
</dbReference>
<evidence type="ECO:0000313" key="10">
    <source>
        <dbReference type="EMBL" id="CAB4220105.1"/>
    </source>
</evidence>
<organism evidence="10">
    <name type="scientific">uncultured Caudovirales phage</name>
    <dbReference type="NCBI Taxonomy" id="2100421"/>
    <lineage>
        <taxon>Viruses</taxon>
        <taxon>Duplodnaviria</taxon>
        <taxon>Heunggongvirae</taxon>
        <taxon>Uroviricota</taxon>
        <taxon>Caudoviricetes</taxon>
        <taxon>Peduoviridae</taxon>
        <taxon>Maltschvirus</taxon>
        <taxon>Maltschvirus maltsch</taxon>
    </lineage>
</organism>
<sequence>MKLHDEPTLTELVGSAIFFVALLLIGWLAIDGNAAAQTALVGLLGAASGSFYRGATSGNGSGTKPPVPPVI</sequence>
<keyword evidence="1" id="KW-0812">Transmembrane</keyword>
<evidence type="ECO:0000313" key="3">
    <source>
        <dbReference type="EMBL" id="CAB4168022.1"/>
    </source>
</evidence>
<keyword evidence="1" id="KW-1133">Transmembrane helix</keyword>
<evidence type="ECO:0000256" key="1">
    <source>
        <dbReference type="SAM" id="Phobius"/>
    </source>
</evidence>
<reference evidence="10" key="1">
    <citation type="submission" date="2020-05" db="EMBL/GenBank/DDBJ databases">
        <authorList>
            <person name="Chiriac C."/>
            <person name="Salcher M."/>
            <person name="Ghai R."/>
            <person name="Kavagutti S V."/>
        </authorList>
    </citation>
    <scope>NUCLEOTIDE SEQUENCE</scope>
</reference>
<dbReference type="EMBL" id="LR797088">
    <property type="protein sequence ID" value="CAB4186324.1"/>
    <property type="molecule type" value="Genomic_DNA"/>
</dbReference>
<gene>
    <name evidence="5" type="ORF">UFOVP1036_83</name>
    <name evidence="6" type="ORF">UFOVP1132_85</name>
    <name evidence="7" type="ORF">UFOVP1190_60</name>
    <name evidence="8" type="ORF">UFOVP1248_67</name>
    <name evidence="9" type="ORF">UFOVP1493_19</name>
    <name evidence="11" type="ORF">UFOVP1584_91</name>
    <name evidence="10" type="ORF">UFOVP1635_75</name>
    <name evidence="2" type="ORF">UFOVP521_17</name>
    <name evidence="3" type="ORF">UFOVP856_90</name>
    <name evidence="4" type="ORF">UFOVP967_99</name>
</gene>
<evidence type="ECO:0000313" key="5">
    <source>
        <dbReference type="EMBL" id="CAB4180695.1"/>
    </source>
</evidence>
<evidence type="ECO:0000313" key="8">
    <source>
        <dbReference type="EMBL" id="CAB4192702.1"/>
    </source>
</evidence>